<accession>A0A2U8FHH4</accession>
<reference evidence="6" key="1">
    <citation type="submission" date="2018-05" db="EMBL/GenBank/DDBJ databases">
        <title>Complete genome sequence of Actinobacillus porcitonsillarum reference strain 9953L55 (CCUG 46996).</title>
        <authorList>
            <person name="Dona V."/>
            <person name="Perreten V."/>
        </authorList>
    </citation>
    <scope>NUCLEOTIDE SEQUENCE [LARGE SCALE GENOMIC DNA]</scope>
    <source>
        <strain evidence="6">9953L55</strain>
    </source>
</reference>
<dbReference type="Proteomes" id="UP000244920">
    <property type="component" value="Chromosome"/>
</dbReference>
<dbReference type="RefSeq" id="WP_108922912.1">
    <property type="nucleotide sequence ID" value="NZ_CP029206.1"/>
</dbReference>
<proteinExistence type="inferred from homology"/>
<dbReference type="GO" id="GO:0005829">
    <property type="term" value="C:cytosol"/>
    <property type="evidence" value="ECO:0007669"/>
    <property type="project" value="TreeGrafter"/>
</dbReference>
<evidence type="ECO:0000313" key="5">
    <source>
        <dbReference type="EMBL" id="AWI50429.1"/>
    </source>
</evidence>
<evidence type="ECO:0000313" key="6">
    <source>
        <dbReference type="Proteomes" id="UP000244920"/>
    </source>
</evidence>
<dbReference type="KEGG" id="apor:DDU33_02470"/>
<keyword evidence="2" id="KW-0808">Transferase</keyword>
<dbReference type="GO" id="GO:0004674">
    <property type="term" value="F:protein serine/threonine kinase activity"/>
    <property type="evidence" value="ECO:0007669"/>
    <property type="project" value="TreeGrafter"/>
</dbReference>
<sequence>MSVCRITLQALTNSEEKTGYSTKGLLALTGNEKFNPMLPFSRQEFTFSTPQKQKGMSISGYQPKLQLIIQDNQFTSIDQQGLYILKPSPADYPNLAENEHATMQLMKKLGFCVPENGLIAFNASELTAEKEFAFVIKRFDRTEEGKPIHKEQLDGAMNVREKYGKIGNDNEQYISYEQAVKFILTHTENNLSQRQELFRRIVYAYLLGNNDLHLRNFSLIHSKEGTITLAPIYDFVSVAPYSELFHSSILALPLLAKEEGGKELAHGFDTQYGEYIGQDFIEFGENIGLSKRLIIEKLLPEIKDEAKMVEQVYQTSFLPEKHKEQILKAYLRRLNLLFILNEEKLLK</sequence>
<comment type="similarity">
    <text evidence="1">Belongs to the HipA Ser/Thr kinase family.</text>
</comment>
<evidence type="ECO:0000256" key="1">
    <source>
        <dbReference type="ARBA" id="ARBA00010164"/>
    </source>
</evidence>
<dbReference type="InterPro" id="IPR052028">
    <property type="entry name" value="HipA_Ser/Thr_kinase"/>
</dbReference>
<dbReference type="PANTHER" id="PTHR37419:SF6">
    <property type="entry name" value="KINASE HI_0665-RELATED"/>
    <property type="match status" value="1"/>
</dbReference>
<dbReference type="InterPro" id="IPR012893">
    <property type="entry name" value="HipA-like_C"/>
</dbReference>
<dbReference type="Gene3D" id="1.10.1070.20">
    <property type="match status" value="1"/>
</dbReference>
<protein>
    <submittedName>
        <fullName evidence="5">Kinase</fullName>
    </submittedName>
</protein>
<evidence type="ECO:0000256" key="2">
    <source>
        <dbReference type="ARBA" id="ARBA00022679"/>
    </source>
</evidence>
<keyword evidence="6" id="KW-1185">Reference proteome</keyword>
<evidence type="ECO:0000259" key="4">
    <source>
        <dbReference type="Pfam" id="PF07804"/>
    </source>
</evidence>
<feature type="domain" description="HipA-like C-terminal" evidence="4">
    <location>
        <begin position="56"/>
        <end position="292"/>
    </location>
</feature>
<dbReference type="Pfam" id="PF07804">
    <property type="entry name" value="HipA_C"/>
    <property type="match status" value="1"/>
</dbReference>
<dbReference type="PANTHER" id="PTHR37419">
    <property type="entry name" value="SERINE/THREONINE-PROTEIN KINASE TOXIN HIPA"/>
    <property type="match status" value="1"/>
</dbReference>
<gene>
    <name evidence="5" type="ORF">DDU33_02470</name>
</gene>
<dbReference type="AlphaFoldDB" id="A0A2U8FHH4"/>
<keyword evidence="3 5" id="KW-0418">Kinase</keyword>
<name>A0A2U8FHH4_9PAST</name>
<dbReference type="EMBL" id="CP029206">
    <property type="protein sequence ID" value="AWI50429.1"/>
    <property type="molecule type" value="Genomic_DNA"/>
</dbReference>
<organism evidence="5 6">
    <name type="scientific">Actinobacillus porcitonsillarum</name>
    <dbReference type="NCBI Taxonomy" id="189834"/>
    <lineage>
        <taxon>Bacteria</taxon>
        <taxon>Pseudomonadati</taxon>
        <taxon>Pseudomonadota</taxon>
        <taxon>Gammaproteobacteria</taxon>
        <taxon>Pasteurellales</taxon>
        <taxon>Pasteurellaceae</taxon>
        <taxon>Actinobacillus</taxon>
    </lineage>
</organism>
<evidence type="ECO:0000256" key="3">
    <source>
        <dbReference type="ARBA" id="ARBA00022777"/>
    </source>
</evidence>